<keyword evidence="2" id="KW-1185">Reference proteome</keyword>
<evidence type="ECO:0000313" key="2">
    <source>
        <dbReference type="Proteomes" id="UP001199106"/>
    </source>
</evidence>
<dbReference type="AlphaFoldDB" id="A0AAD4F8J1"/>
<gene>
    <name evidence="1" type="ORF">G6011_00022</name>
</gene>
<evidence type="ECO:0000313" key="1">
    <source>
        <dbReference type="EMBL" id="KAG9185031.1"/>
    </source>
</evidence>
<proteinExistence type="predicted"/>
<name>A0AAD4F8J1_9PLEO</name>
<reference evidence="1" key="1">
    <citation type="submission" date="2021-07" db="EMBL/GenBank/DDBJ databases">
        <title>Genome Resource of American Ginseng Black Spot Pathogen Alternaria panax.</title>
        <authorList>
            <person name="Qiu C."/>
            <person name="Wang W."/>
            <person name="Liu Z."/>
        </authorList>
    </citation>
    <scope>NUCLEOTIDE SEQUENCE</scope>
    <source>
        <strain evidence="1">BNCC115425</strain>
    </source>
</reference>
<organism evidence="1 2">
    <name type="scientific">Alternaria panax</name>
    <dbReference type="NCBI Taxonomy" id="48097"/>
    <lineage>
        <taxon>Eukaryota</taxon>
        <taxon>Fungi</taxon>
        <taxon>Dikarya</taxon>
        <taxon>Ascomycota</taxon>
        <taxon>Pezizomycotina</taxon>
        <taxon>Dothideomycetes</taxon>
        <taxon>Pleosporomycetidae</taxon>
        <taxon>Pleosporales</taxon>
        <taxon>Pleosporineae</taxon>
        <taxon>Pleosporaceae</taxon>
        <taxon>Alternaria</taxon>
        <taxon>Alternaria sect. Panax</taxon>
    </lineage>
</organism>
<sequence length="116" mass="13473">MSRFMIAFSPPEYSQQLSDRWENYFRESILPKMKGCKWSQEKSGWGYLEYKDASRVFEVMNAYGWKMGVNSWGSLRFDPMRQGPPEQEPTECDYGASLGAVLDSGKKNGKRRSNEH</sequence>
<protein>
    <submittedName>
        <fullName evidence="1">Uncharacterized protein</fullName>
    </submittedName>
</protein>
<dbReference type="Proteomes" id="UP001199106">
    <property type="component" value="Unassembled WGS sequence"/>
</dbReference>
<dbReference type="EMBL" id="JAANER010000012">
    <property type="protein sequence ID" value="KAG9185031.1"/>
    <property type="molecule type" value="Genomic_DNA"/>
</dbReference>
<comment type="caution">
    <text evidence="1">The sequence shown here is derived from an EMBL/GenBank/DDBJ whole genome shotgun (WGS) entry which is preliminary data.</text>
</comment>
<accession>A0AAD4F8J1</accession>